<gene>
    <name evidence="1" type="ORF">GEM_5317</name>
</gene>
<reference evidence="1 2" key="1">
    <citation type="journal article" date="2012" name="J. Bacteriol.">
        <title>Complete Genome Sequence of Burkholderia sp. Strain GG4, a Betaproteobacterium That Reduces 3-Oxo-N-Acylhomoserine Lactones and Produces Different N-Acylhomoserine Lactones.</title>
        <authorList>
            <person name="Hong K.W."/>
            <person name="Koh C.L."/>
            <person name="Sam C.K."/>
            <person name="Yin W.F."/>
            <person name="Chan K.G."/>
        </authorList>
    </citation>
    <scope>NUCLEOTIDE SEQUENCE [LARGE SCALE GENOMIC DNA]</scope>
    <source>
        <strain evidence="1 2">GG4</strain>
    </source>
</reference>
<sequence>MKTDEIIMTASAADDAGGVPERPLPIAVRNGSARLHAPAGCRRR</sequence>
<evidence type="ECO:0000313" key="1">
    <source>
        <dbReference type="EMBL" id="AFQ51701.1"/>
    </source>
</evidence>
<organism evidence="1 2">
    <name type="scientific">Burkholderia cepacia GG4</name>
    <dbReference type="NCBI Taxonomy" id="1009846"/>
    <lineage>
        <taxon>Bacteria</taxon>
        <taxon>Pseudomonadati</taxon>
        <taxon>Pseudomonadota</taxon>
        <taxon>Betaproteobacteria</taxon>
        <taxon>Burkholderiales</taxon>
        <taxon>Burkholderiaceae</taxon>
        <taxon>Burkholderia</taxon>
        <taxon>Burkholderia cepacia complex</taxon>
    </lineage>
</organism>
<evidence type="ECO:0000313" key="2">
    <source>
        <dbReference type="Proteomes" id="UP000032866"/>
    </source>
</evidence>
<dbReference type="KEGG" id="bct:GEM_5317"/>
<proteinExistence type="predicted"/>
<dbReference type="EMBL" id="CP003775">
    <property type="protein sequence ID" value="AFQ51701.1"/>
    <property type="molecule type" value="Genomic_DNA"/>
</dbReference>
<dbReference type="Proteomes" id="UP000032866">
    <property type="component" value="Chromosome 2"/>
</dbReference>
<dbReference type="AlphaFoldDB" id="A0A9W3PCI5"/>
<accession>A0A9W3PCI5</accession>
<name>A0A9W3PCI5_BURCE</name>
<protein>
    <submittedName>
        <fullName evidence="1">Uncharacterized protein</fullName>
    </submittedName>
</protein>